<feature type="transmembrane region" description="Helical" evidence="2">
    <location>
        <begin position="1541"/>
        <end position="1560"/>
    </location>
</feature>
<dbReference type="Proteomes" id="UP000011885">
    <property type="component" value="Unassembled WGS sequence"/>
</dbReference>
<evidence type="ECO:0000256" key="2">
    <source>
        <dbReference type="SAM" id="Phobius"/>
    </source>
</evidence>
<feature type="transmembrane region" description="Helical" evidence="2">
    <location>
        <begin position="1086"/>
        <end position="1107"/>
    </location>
</feature>
<feature type="transmembrane region" description="Helical" evidence="2">
    <location>
        <begin position="835"/>
        <end position="854"/>
    </location>
</feature>
<feature type="transmembrane region" description="Helical" evidence="2">
    <location>
        <begin position="1787"/>
        <end position="1810"/>
    </location>
</feature>
<accession>M5UFJ7</accession>
<feature type="transmembrane region" description="Helical" evidence="2">
    <location>
        <begin position="349"/>
        <end position="366"/>
    </location>
</feature>
<feature type="transmembrane region" description="Helical" evidence="2">
    <location>
        <begin position="20"/>
        <end position="43"/>
    </location>
</feature>
<name>M5UFJ7_9BACT</name>
<feature type="transmembrane region" description="Helical" evidence="2">
    <location>
        <begin position="404"/>
        <end position="423"/>
    </location>
</feature>
<feature type="transmembrane region" description="Helical" evidence="2">
    <location>
        <begin position="1621"/>
        <end position="1644"/>
    </location>
</feature>
<feature type="transmembrane region" description="Helical" evidence="2">
    <location>
        <begin position="1348"/>
        <end position="1368"/>
    </location>
</feature>
<dbReference type="OrthoDB" id="221142at2"/>
<keyword evidence="2" id="KW-1133">Transmembrane helix</keyword>
<feature type="transmembrane region" description="Helical" evidence="2">
    <location>
        <begin position="1380"/>
        <end position="1401"/>
    </location>
</feature>
<feature type="transmembrane region" description="Helical" evidence="2">
    <location>
        <begin position="479"/>
        <end position="501"/>
    </location>
</feature>
<evidence type="ECO:0000313" key="3">
    <source>
        <dbReference type="EMBL" id="EMI54763.1"/>
    </source>
</evidence>
<proteinExistence type="predicted"/>
<dbReference type="EMBL" id="ANOH01000263">
    <property type="protein sequence ID" value="EMI54763.1"/>
    <property type="molecule type" value="Genomic_DNA"/>
</dbReference>
<feature type="transmembrane region" description="Helical" evidence="2">
    <location>
        <begin position="1146"/>
        <end position="1164"/>
    </location>
</feature>
<feature type="transmembrane region" description="Helical" evidence="2">
    <location>
        <begin position="1473"/>
        <end position="1494"/>
    </location>
</feature>
<dbReference type="RefSeq" id="WP_008681683.1">
    <property type="nucleotide sequence ID" value="NZ_ANOH01000263.1"/>
</dbReference>
<feature type="transmembrane region" description="Helical" evidence="2">
    <location>
        <begin position="806"/>
        <end position="828"/>
    </location>
</feature>
<feature type="transmembrane region" description="Helical" evidence="2">
    <location>
        <begin position="284"/>
        <end position="304"/>
    </location>
</feature>
<feature type="transmembrane region" description="Helical" evidence="2">
    <location>
        <begin position="1170"/>
        <end position="1189"/>
    </location>
</feature>
<feature type="region of interest" description="Disordered" evidence="1">
    <location>
        <begin position="60"/>
        <end position="92"/>
    </location>
</feature>
<feature type="transmembrane region" description="Helical" evidence="2">
    <location>
        <begin position="378"/>
        <end position="398"/>
    </location>
</feature>
<dbReference type="PATRIC" id="fig|1263870.3.peg.4110"/>
<feature type="transmembrane region" description="Helical" evidence="2">
    <location>
        <begin position="652"/>
        <end position="677"/>
    </location>
</feature>
<feature type="transmembrane region" description="Helical" evidence="2">
    <location>
        <begin position="549"/>
        <end position="568"/>
    </location>
</feature>
<feature type="transmembrane region" description="Helical" evidence="2">
    <location>
        <begin position="1914"/>
        <end position="1932"/>
    </location>
</feature>
<feature type="transmembrane region" description="Helical" evidence="2">
    <location>
        <begin position="1650"/>
        <end position="1668"/>
    </location>
</feature>
<feature type="transmembrane region" description="Helical" evidence="2">
    <location>
        <begin position="2111"/>
        <end position="2132"/>
    </location>
</feature>
<comment type="caution">
    <text evidence="3">The sequence shown here is derived from an EMBL/GenBank/DDBJ whole genome shotgun (WGS) entry which is preliminary data.</text>
</comment>
<feature type="transmembrane region" description="Helical" evidence="2">
    <location>
        <begin position="683"/>
        <end position="702"/>
    </location>
</feature>
<feature type="transmembrane region" description="Helical" evidence="2">
    <location>
        <begin position="1210"/>
        <end position="1234"/>
    </location>
</feature>
<feature type="transmembrane region" description="Helical" evidence="2">
    <location>
        <begin position="257"/>
        <end position="278"/>
    </location>
</feature>
<feature type="transmembrane region" description="Helical" evidence="2">
    <location>
        <begin position="914"/>
        <end position="933"/>
    </location>
</feature>
<feature type="transmembrane region" description="Helical" evidence="2">
    <location>
        <begin position="709"/>
        <end position="728"/>
    </location>
</feature>
<feature type="transmembrane region" description="Helical" evidence="2">
    <location>
        <begin position="522"/>
        <end position="543"/>
    </location>
</feature>
<feature type="transmembrane region" description="Helical" evidence="2">
    <location>
        <begin position="1688"/>
        <end position="1705"/>
    </location>
</feature>
<feature type="transmembrane region" description="Helical" evidence="2">
    <location>
        <begin position="316"/>
        <end position="337"/>
    </location>
</feature>
<feature type="transmembrane region" description="Helical" evidence="2">
    <location>
        <begin position="612"/>
        <end position="631"/>
    </location>
</feature>
<feature type="transmembrane region" description="Helical" evidence="2">
    <location>
        <begin position="451"/>
        <end position="473"/>
    </location>
</feature>
<keyword evidence="4" id="KW-1185">Reference proteome</keyword>
<feature type="transmembrane region" description="Helical" evidence="2">
    <location>
        <begin position="2085"/>
        <end position="2105"/>
    </location>
</feature>
<feature type="transmembrane region" description="Helical" evidence="2">
    <location>
        <begin position="1852"/>
        <end position="1870"/>
    </location>
</feature>
<reference evidence="3 4" key="1">
    <citation type="journal article" date="2013" name="Mar. Genomics">
        <title>Expression of sulfatases in Rhodopirellula baltica and the diversity of sulfatases in the genus Rhodopirellula.</title>
        <authorList>
            <person name="Wegner C.E."/>
            <person name="Richter-Heitmann T."/>
            <person name="Klindworth A."/>
            <person name="Klockow C."/>
            <person name="Richter M."/>
            <person name="Achstetter T."/>
            <person name="Glockner F.O."/>
            <person name="Harder J."/>
        </authorList>
    </citation>
    <scope>NUCLEOTIDE SEQUENCE [LARGE SCALE GENOMIC DNA]</scope>
    <source>
        <strain evidence="3 4">SM41</strain>
    </source>
</reference>
<feature type="transmembrane region" description="Helical" evidence="2">
    <location>
        <begin position="1952"/>
        <end position="1972"/>
    </location>
</feature>
<feature type="transmembrane region" description="Helical" evidence="2">
    <location>
        <begin position="1711"/>
        <end position="1734"/>
    </location>
</feature>
<feature type="transmembrane region" description="Helical" evidence="2">
    <location>
        <begin position="1443"/>
        <end position="1461"/>
    </location>
</feature>
<feature type="compositionally biased region" description="Polar residues" evidence="1">
    <location>
        <begin position="75"/>
        <end position="86"/>
    </location>
</feature>
<feature type="transmembrane region" description="Helical" evidence="2">
    <location>
        <begin position="1979"/>
        <end position="1999"/>
    </location>
</feature>
<feature type="transmembrane region" description="Helical" evidence="2">
    <location>
        <begin position="2060"/>
        <end position="2080"/>
    </location>
</feature>
<feature type="transmembrane region" description="Helical" evidence="2">
    <location>
        <begin position="1017"/>
        <end position="1034"/>
    </location>
</feature>
<feature type="transmembrane region" description="Helical" evidence="2">
    <location>
        <begin position="1280"/>
        <end position="1302"/>
    </location>
</feature>
<feature type="transmembrane region" description="Helical" evidence="2">
    <location>
        <begin position="1882"/>
        <end position="1902"/>
    </location>
</feature>
<feature type="transmembrane region" description="Helical" evidence="2">
    <location>
        <begin position="866"/>
        <end position="885"/>
    </location>
</feature>
<gene>
    <name evidence="3" type="ORF">RSSM_03879</name>
</gene>
<organism evidence="3 4">
    <name type="scientific">Rhodopirellula sallentina SM41</name>
    <dbReference type="NCBI Taxonomy" id="1263870"/>
    <lineage>
        <taxon>Bacteria</taxon>
        <taxon>Pseudomonadati</taxon>
        <taxon>Planctomycetota</taxon>
        <taxon>Planctomycetia</taxon>
        <taxon>Pirellulales</taxon>
        <taxon>Pirellulaceae</taxon>
        <taxon>Rhodopirellula</taxon>
    </lineage>
</organism>
<feature type="transmembrane region" description="Helical" evidence="2">
    <location>
        <begin position="1308"/>
        <end position="1327"/>
    </location>
</feature>
<keyword evidence="2" id="KW-0472">Membrane</keyword>
<evidence type="ECO:0000256" key="1">
    <source>
        <dbReference type="SAM" id="MobiDB-lite"/>
    </source>
</evidence>
<sequence length="2151" mass="230587">MKVTLIQSYLRVSTEAVQMSALFFILVVWAFVTAFGHLSWVVARAVLRFLTGHSDPVANLLDTSGHREADERTRPTGQQPQPTGESMTRLPDPADDIAAFERMMDALASTDKVSVETAKSLKVEARDFAGIAAATESGADRSAFAELDELTPFANEEPLAVKDVIAEKDAVAGSVVGSEVGKGAAADVAASDVATSESAASGQRVTLGETDGESIAPREASLAAKVEAAVPPAGPKRALSDVISSFLADHNIRWGELVAGLMIVICSIGLVVSLWSTLTSTHRVVPSIIFMSADAAIFAAGLYTMRRWKLEHTSRAILIIATLLVPLSVLAGMSAAGANVDTVSLASPMNLGVIALASVGVGWLLWQSSIALVGPSGATALTASVMAPSICLPLLPAVGRWLEGNAGGFLIVPALVSALSLLIPARRQFRSREIGKPVRVKGGVRFGENHWLRLGVAVAALASVIAYAAFLYRADGREAWIQIAIVIVPVWVAIAMLHAGFAGLLSGRTTFSGQATHATNRFLCVVFGVIALGCALLVLPASIERVSWVWAHAAAIAGAVSITGFVLHRRSRFAEASVPLGIAALLTAPVWISGASWSGVSIWHALIGGDQLIVAIGLMVVSGIVWAVQSWRAGDGFWLSKREGGQTSTVSWMMVGAIWATVVCVQSVVLSVAPLSWLGWVPVWVLAFVLLSMMLVAFRIAITYPRFGWSVAGAGVFFWTVCFGLVRWEAGRPFIAYESGGFALIGLAGSLLVLAIVGALIWQKEARQTVALLLDHSAGAACGIVAFLCVQYSVARWNEAVAFPTWGMAGWQAAVASGVIAGGVLVVPRRWYLQIAMLMSCVAVLGGVTHYGGVELWQRSDSSNSILLWNAAMVLIGTAFVWSVAREAVRWLPRRRHILLSDDREWSRIAMPDGWFVLLATVLLFVGVLWQYLDVLRAPLMHPDALVDFSEDTAKVAERWIRRGLLLIGLAGLVGANCVREPNRTWQIACQAIGVAIASFLAVVVSNEWFVSPSTRLISATSMASVGVLGFWLLSSRYQRRFKDTMQWNADVDQWSELTLGVLLLLASVVLVRADWWYPLMHRSQPVMLSTLAVAIWWVLASMGLLYRSGQSRVHRIDESRADSCYRSGSSRRSDDGVGWADPRRILSAMLLPAAVGLCVSVLFETPVVVWWQASVLGSLAWLGIVVFSRKGDSQARREQTIRTNDMDRGALFSWGWVTLVGLVSAGAVFVGVLNRSGWVAEWSLPIGAATSMLAVWVGSRKDSFLSPRWRGEGTFASRFGPFVLPMMSGHVAVVAIFMGWIDASSALLVVMLCGVVGCLASAILVWRQTSSLQTSSLQTSPLQTSPLQAWHVAVQAVAIFVLGLMGLEGDLSLSTSEEYGVLWLMLIALAISAVGLMRFVKSDSVQPMHPVTVLPYLLGWFVALGGAFVLLVHPQIWERDLVRVTTTVVWIGACVVLWRSDRLATEGFQQAFRADVGVSVFLMPLLVYSIILLDADVGRGAVTGVPLAASMGALQLVVAWVVACSCLLRPSVRYSRGASIWNVSVGLFALGAAVGAASLSRICELESGPHWVLLVFAPTFATTVLVWGLPSIERWRTKLEGVVAPDQVNGLVRADRFGTAAVQVIVGLFGVGSFVSAGLALAVQSREGTNWGIVCLFSLAMLVWALFMLAEQTRPSDSESANRRRKLSVLGGLWTLALMAVLGQPGGDCWLLTATMRLLIAFVLTTGVIALALPRLLAGPFFDRWKGAMRIGSLVSACASVGSLAAMLITEMAVRQTGVGIPDVATSLVVVVAITLGGLAVMFAVVVVVSGRASAQPGMLTLAATDDLGSGEGPGTRSHWLGLDDAMRRSLLYAAQVIAAVAWLHLYLCRNEIAFMGLREVWPYIVMGIAFVSVGVTQWAIRRGDNVVAGTMRKTAMFLPMIPIVGFWLSGSFATKWQSGVGGWSFGDGTVPYEVLLVIGAMYYGLMSVMWKQGLPRVATVVLANAALWVTLTQLPGWDFLAHPQAWLIPPAACVLAVAHWQRGSLDPALGAAIRYGATLTIYLSSTADMLLSEIGTSLWGPIVLVCLALLGMLAGVVLRVKPFLFLGAVFVFVGVTSMVWHAAQSIDAVWPWWVFGITTGMLLLTALAGIERHRERLQQLATELARWES</sequence>
<evidence type="ECO:0000313" key="4">
    <source>
        <dbReference type="Proteomes" id="UP000011885"/>
    </source>
</evidence>
<keyword evidence="2" id="KW-0812">Transmembrane</keyword>
<feature type="transmembrane region" description="Helical" evidence="2">
    <location>
        <begin position="1055"/>
        <end position="1074"/>
    </location>
</feature>
<feature type="transmembrane region" description="Helical" evidence="2">
    <location>
        <begin position="1506"/>
        <end position="1529"/>
    </location>
</feature>
<feature type="transmembrane region" description="Helical" evidence="2">
    <location>
        <begin position="960"/>
        <end position="979"/>
    </location>
</feature>
<feature type="compositionally biased region" description="Basic and acidic residues" evidence="1">
    <location>
        <begin position="64"/>
        <end position="74"/>
    </location>
</feature>
<feature type="transmembrane region" description="Helical" evidence="2">
    <location>
        <begin position="1755"/>
        <end position="1775"/>
    </location>
</feature>
<feature type="transmembrane region" description="Helical" evidence="2">
    <location>
        <begin position="580"/>
        <end position="606"/>
    </location>
</feature>
<feature type="transmembrane region" description="Helical" evidence="2">
    <location>
        <begin position="773"/>
        <end position="794"/>
    </location>
</feature>
<feature type="transmembrane region" description="Helical" evidence="2">
    <location>
        <begin position="1240"/>
        <end position="1259"/>
    </location>
</feature>
<feature type="transmembrane region" description="Helical" evidence="2">
    <location>
        <begin position="986"/>
        <end position="1005"/>
    </location>
</feature>
<feature type="transmembrane region" description="Helical" evidence="2">
    <location>
        <begin position="1413"/>
        <end position="1437"/>
    </location>
</feature>
<protein>
    <submittedName>
        <fullName evidence="3">Putative membrane protein</fullName>
    </submittedName>
</protein>
<feature type="transmembrane region" description="Helical" evidence="2">
    <location>
        <begin position="740"/>
        <end position="761"/>
    </location>
</feature>
<feature type="transmembrane region" description="Helical" evidence="2">
    <location>
        <begin position="1572"/>
        <end position="1590"/>
    </location>
</feature>